<name>A0A2H0W5U4_9BACT</name>
<dbReference type="AlphaFoldDB" id="A0A2H0W5U4"/>
<accession>A0A2H0W5U4</accession>
<protein>
    <submittedName>
        <fullName evidence="1">Uncharacterized protein</fullName>
    </submittedName>
</protein>
<feature type="non-terminal residue" evidence="1">
    <location>
        <position position="86"/>
    </location>
</feature>
<comment type="caution">
    <text evidence="1">The sequence shown here is derived from an EMBL/GenBank/DDBJ whole genome shotgun (WGS) entry which is preliminary data.</text>
</comment>
<evidence type="ECO:0000313" key="1">
    <source>
        <dbReference type="EMBL" id="PIS07465.1"/>
    </source>
</evidence>
<gene>
    <name evidence="1" type="ORF">COT78_03460</name>
</gene>
<reference evidence="2" key="1">
    <citation type="submission" date="2017-09" db="EMBL/GenBank/DDBJ databases">
        <title>Depth-based differentiation of microbial function through sediment-hosted aquifers and enrichment of novel symbionts in the deep terrestrial subsurface.</title>
        <authorList>
            <person name="Probst A.J."/>
            <person name="Ladd B."/>
            <person name="Jarett J.K."/>
            <person name="Geller-Mcgrath D.E."/>
            <person name="Sieber C.M.K."/>
            <person name="Emerson J.B."/>
            <person name="Anantharaman K."/>
            <person name="Thomas B.C."/>
            <person name="Malmstrom R."/>
            <person name="Stieglmeier M."/>
            <person name="Klingl A."/>
            <person name="Woyke T."/>
            <person name="Ryan C.M."/>
            <person name="Banfield J.F."/>
        </authorList>
    </citation>
    <scope>NUCLEOTIDE SEQUENCE [LARGE SCALE GENOMIC DNA]</scope>
</reference>
<sequence length="86" mass="9850">MKDSQLGGERKDEGSVDIVLLTLPRLELRCPITAPALLKASVESAGFKAYCMDLNLDLWHRLDSEEFGHVWFDTDLTFRHKDKFDP</sequence>
<evidence type="ECO:0000313" key="2">
    <source>
        <dbReference type="Proteomes" id="UP000231382"/>
    </source>
</evidence>
<proteinExistence type="predicted"/>
<dbReference type="Proteomes" id="UP000231382">
    <property type="component" value="Unassembled WGS sequence"/>
</dbReference>
<organism evidence="1 2">
    <name type="scientific">Candidatus Berkelbacteria bacterium CG10_big_fil_rev_8_21_14_0_10_43_13</name>
    <dbReference type="NCBI Taxonomy" id="1974514"/>
    <lineage>
        <taxon>Bacteria</taxon>
        <taxon>Candidatus Berkelbacteria</taxon>
    </lineage>
</organism>
<dbReference type="EMBL" id="PEZW01000022">
    <property type="protein sequence ID" value="PIS07465.1"/>
    <property type="molecule type" value="Genomic_DNA"/>
</dbReference>